<dbReference type="InterPro" id="IPR011051">
    <property type="entry name" value="RmlC_Cupin_sf"/>
</dbReference>
<dbReference type="InterPro" id="IPR049577">
    <property type="entry name" value="GMPP_N"/>
</dbReference>
<dbReference type="InterPro" id="IPR029044">
    <property type="entry name" value="Nucleotide-diphossugar_trans"/>
</dbReference>
<dbReference type="InterPro" id="IPR054566">
    <property type="entry name" value="ManC/GMP-like_b-helix"/>
</dbReference>
<dbReference type="RefSeq" id="WP_188762331.1">
    <property type="nucleotide sequence ID" value="NZ_BMJM01000004.1"/>
</dbReference>
<dbReference type="Pfam" id="PF01050">
    <property type="entry name" value="MannoseP_isomer"/>
    <property type="match status" value="1"/>
</dbReference>
<dbReference type="FunFam" id="3.90.550.10:FF:000046">
    <property type="entry name" value="Mannose-1-phosphate guanylyltransferase (GDP)"/>
    <property type="match status" value="1"/>
</dbReference>
<dbReference type="InterPro" id="IPR001538">
    <property type="entry name" value="Man6P_isomerase-2_C"/>
</dbReference>
<feature type="domain" description="Nucleotidyl transferase" evidence="9">
    <location>
        <begin position="11"/>
        <end position="294"/>
    </location>
</feature>
<dbReference type="SUPFAM" id="SSF53448">
    <property type="entry name" value="Nucleotide-diphospho-sugar transferases"/>
    <property type="match status" value="1"/>
</dbReference>
<dbReference type="SUPFAM" id="SSF51182">
    <property type="entry name" value="RmlC-like cupins"/>
    <property type="match status" value="1"/>
</dbReference>
<keyword evidence="3" id="KW-0808">Transferase</keyword>
<dbReference type="InterPro" id="IPR051161">
    <property type="entry name" value="Mannose-6P_isomerase_type2"/>
</dbReference>
<comment type="catalytic activity">
    <reaction evidence="7">
        <text>alpha-D-mannose 1-phosphate + GTP + H(+) = GDP-alpha-D-mannose + diphosphate</text>
        <dbReference type="Rhea" id="RHEA:15229"/>
        <dbReference type="ChEBI" id="CHEBI:15378"/>
        <dbReference type="ChEBI" id="CHEBI:33019"/>
        <dbReference type="ChEBI" id="CHEBI:37565"/>
        <dbReference type="ChEBI" id="CHEBI:57527"/>
        <dbReference type="ChEBI" id="CHEBI:58409"/>
        <dbReference type="EC" id="2.7.7.13"/>
    </reaction>
</comment>
<protein>
    <recommendedName>
        <fullName evidence="2">mannose-1-phosphate guanylyltransferase</fullName>
        <ecNumber evidence="2">2.7.7.13</ecNumber>
    </recommendedName>
</protein>
<dbReference type="Pfam" id="PF00483">
    <property type="entry name" value="NTP_transferase"/>
    <property type="match status" value="1"/>
</dbReference>
<evidence type="ECO:0000256" key="3">
    <source>
        <dbReference type="ARBA" id="ARBA00022679"/>
    </source>
</evidence>
<reference evidence="12" key="1">
    <citation type="journal article" date="2014" name="Int. J. Syst. Evol. Microbiol.">
        <title>Complete genome sequence of Corynebacterium casei LMG S-19264T (=DSM 44701T), isolated from a smear-ripened cheese.</title>
        <authorList>
            <consortium name="US DOE Joint Genome Institute (JGI-PGF)"/>
            <person name="Walter F."/>
            <person name="Albersmeier A."/>
            <person name="Kalinowski J."/>
            <person name="Ruckert C."/>
        </authorList>
    </citation>
    <scope>NUCLEOTIDE SEQUENCE</scope>
    <source>
        <strain evidence="12">CGMCC 1.15519</strain>
    </source>
</reference>
<dbReference type="Pfam" id="PF22640">
    <property type="entry name" value="ManC_GMP_beta-helix"/>
    <property type="match status" value="1"/>
</dbReference>
<evidence type="ECO:0000256" key="7">
    <source>
        <dbReference type="ARBA" id="ARBA00047343"/>
    </source>
</evidence>
<dbReference type="FunFam" id="2.60.120.10:FF:000032">
    <property type="entry name" value="Mannose-1-phosphate guanylyltransferase/mannose-6-phosphate isomerase"/>
    <property type="match status" value="1"/>
</dbReference>
<feature type="domain" description="Mannose-6-phosphate isomerase type II C-terminal" evidence="10">
    <location>
        <begin position="361"/>
        <end position="474"/>
    </location>
</feature>
<sequence length="481" mass="51173">MNPIGLSNVFPVVLSGGTGTRLWPLSRALHPKQLLAVTGGESMMQGTIRRFPSNDGFEAPIIVGSETLRFLIADQLEEFGVVPTSIILEPAGRNTAAAIALAAHVALAADSDAVLVVAPSDHVISDYVAFRTAVEIALPVARSGQLVTFGIRPNAPETGYGYIELGAPLGDVAGAHAVARFVEKPDEPTARGFLDAGNYAWNSGIFVFSAATYMAELETYAPGVAAACAAAMAGSQRDGLFIRPEPAAFEASPSISIDYAVMEHTTKAAVVPVSMGWSDVGSWAALWEISQQDKNGNAFAGDVVSVDSHGCLVRVDNGPAVAIVGVSDLVVVSTADAILVVPRSRAQEVKSVVEELGARDSQRHLLHTVVHRPWGTYENIDIGATFQTKRLVVKPGGLLSLQLHHHRSEHWVVVSGSAIVTIGGVERAVETNESAYIPVGIQHRLENRSDVPLHLIEVQCGDYLGEDDIVRFEDKYARVPQ</sequence>
<gene>
    <name evidence="12" type="ORF">GCM10011529_15230</name>
</gene>
<dbReference type="AlphaFoldDB" id="A0A916ZQU8"/>
<keyword evidence="12" id="KW-0413">Isomerase</keyword>
<dbReference type="GO" id="GO:0009298">
    <property type="term" value="P:GDP-mannose biosynthetic process"/>
    <property type="evidence" value="ECO:0007669"/>
    <property type="project" value="TreeGrafter"/>
</dbReference>
<proteinExistence type="inferred from homology"/>
<evidence type="ECO:0000256" key="2">
    <source>
        <dbReference type="ARBA" id="ARBA00012387"/>
    </source>
</evidence>
<evidence type="ECO:0000256" key="6">
    <source>
        <dbReference type="ARBA" id="ARBA00023134"/>
    </source>
</evidence>
<evidence type="ECO:0000256" key="5">
    <source>
        <dbReference type="ARBA" id="ARBA00022741"/>
    </source>
</evidence>
<dbReference type="Gene3D" id="3.90.550.10">
    <property type="entry name" value="Spore Coat Polysaccharide Biosynthesis Protein SpsA, Chain A"/>
    <property type="match status" value="1"/>
</dbReference>
<keyword evidence="5" id="KW-0547">Nucleotide-binding</keyword>
<dbReference type="GO" id="GO:0000271">
    <property type="term" value="P:polysaccharide biosynthetic process"/>
    <property type="evidence" value="ECO:0007669"/>
    <property type="project" value="InterPro"/>
</dbReference>
<dbReference type="Gene3D" id="2.60.120.10">
    <property type="entry name" value="Jelly Rolls"/>
    <property type="match status" value="1"/>
</dbReference>
<dbReference type="GO" id="GO:0005525">
    <property type="term" value="F:GTP binding"/>
    <property type="evidence" value="ECO:0007669"/>
    <property type="project" value="UniProtKB-KW"/>
</dbReference>
<reference evidence="12" key="2">
    <citation type="submission" date="2020-09" db="EMBL/GenBank/DDBJ databases">
        <authorList>
            <person name="Sun Q."/>
            <person name="Zhou Y."/>
        </authorList>
    </citation>
    <scope>NUCLEOTIDE SEQUENCE</scope>
    <source>
        <strain evidence="12">CGMCC 1.15519</strain>
    </source>
</reference>
<dbReference type="CDD" id="cd02213">
    <property type="entry name" value="cupin_PMI_typeII_C"/>
    <property type="match status" value="1"/>
</dbReference>
<dbReference type="CDD" id="cd02509">
    <property type="entry name" value="GDP-M1P_Guanylyltransferase"/>
    <property type="match status" value="1"/>
</dbReference>
<evidence type="ECO:0000313" key="13">
    <source>
        <dbReference type="Proteomes" id="UP000635071"/>
    </source>
</evidence>
<evidence type="ECO:0000256" key="4">
    <source>
        <dbReference type="ARBA" id="ARBA00022695"/>
    </source>
</evidence>
<evidence type="ECO:0000313" key="12">
    <source>
        <dbReference type="EMBL" id="GGE09858.1"/>
    </source>
</evidence>
<name>A0A916ZQU8_9SPHN</name>
<evidence type="ECO:0000259" key="10">
    <source>
        <dbReference type="Pfam" id="PF01050"/>
    </source>
</evidence>
<dbReference type="InterPro" id="IPR005835">
    <property type="entry name" value="NTP_transferase_dom"/>
</dbReference>
<evidence type="ECO:0000259" key="11">
    <source>
        <dbReference type="Pfam" id="PF22640"/>
    </source>
</evidence>
<evidence type="ECO:0000259" key="9">
    <source>
        <dbReference type="Pfam" id="PF00483"/>
    </source>
</evidence>
<comment type="caution">
    <text evidence="12">The sequence shown here is derived from an EMBL/GenBank/DDBJ whole genome shotgun (WGS) entry which is preliminary data.</text>
</comment>
<accession>A0A916ZQU8</accession>
<dbReference type="PANTHER" id="PTHR46390:SF1">
    <property type="entry name" value="MANNOSE-1-PHOSPHATE GUANYLYLTRANSFERASE"/>
    <property type="match status" value="1"/>
</dbReference>
<dbReference type="PANTHER" id="PTHR46390">
    <property type="entry name" value="MANNOSE-1-PHOSPHATE GUANYLYLTRANSFERASE"/>
    <property type="match status" value="1"/>
</dbReference>
<keyword evidence="13" id="KW-1185">Reference proteome</keyword>
<dbReference type="NCBIfam" id="TIGR01479">
    <property type="entry name" value="GMP_PMI"/>
    <property type="match status" value="1"/>
</dbReference>
<keyword evidence="6" id="KW-0342">GTP-binding</keyword>
<dbReference type="GO" id="GO:0016853">
    <property type="term" value="F:isomerase activity"/>
    <property type="evidence" value="ECO:0007669"/>
    <property type="project" value="UniProtKB-KW"/>
</dbReference>
<dbReference type="InterPro" id="IPR006375">
    <property type="entry name" value="Man1P_GuaTrfase/Man6P_Isoase"/>
</dbReference>
<dbReference type="EC" id="2.7.7.13" evidence="2"/>
<feature type="domain" description="MannoseP isomerase/GMP-like beta-helix" evidence="11">
    <location>
        <begin position="301"/>
        <end position="356"/>
    </location>
</feature>
<dbReference type="GO" id="GO:0004475">
    <property type="term" value="F:mannose-1-phosphate guanylyltransferase (GTP) activity"/>
    <property type="evidence" value="ECO:0007669"/>
    <property type="project" value="UniProtKB-EC"/>
</dbReference>
<dbReference type="EMBL" id="BMJM01000004">
    <property type="protein sequence ID" value="GGE09858.1"/>
    <property type="molecule type" value="Genomic_DNA"/>
</dbReference>
<organism evidence="12 13">
    <name type="scientific">Sandarakinorhabdus glacialis</name>
    <dbReference type="NCBI Taxonomy" id="1614636"/>
    <lineage>
        <taxon>Bacteria</taxon>
        <taxon>Pseudomonadati</taxon>
        <taxon>Pseudomonadota</taxon>
        <taxon>Alphaproteobacteria</taxon>
        <taxon>Sphingomonadales</taxon>
        <taxon>Sphingosinicellaceae</taxon>
        <taxon>Sandarakinorhabdus</taxon>
    </lineage>
</organism>
<keyword evidence="4 12" id="KW-0548">Nucleotidyltransferase</keyword>
<dbReference type="InterPro" id="IPR014710">
    <property type="entry name" value="RmlC-like_jellyroll"/>
</dbReference>
<dbReference type="Proteomes" id="UP000635071">
    <property type="component" value="Unassembled WGS sequence"/>
</dbReference>
<comment type="similarity">
    <text evidence="1 8">Belongs to the mannose-6-phosphate isomerase type 2 family.</text>
</comment>
<evidence type="ECO:0000256" key="1">
    <source>
        <dbReference type="ARBA" id="ARBA00006115"/>
    </source>
</evidence>
<evidence type="ECO:0000256" key="8">
    <source>
        <dbReference type="RuleBase" id="RU004190"/>
    </source>
</evidence>